<keyword evidence="1" id="KW-0732">Signal</keyword>
<gene>
    <name evidence="2" type="ORF">KIM372_02560</name>
</gene>
<accession>A0ABN6S886</accession>
<evidence type="ECO:0000313" key="3">
    <source>
        <dbReference type="Proteomes" id="UP001321766"/>
    </source>
</evidence>
<protein>
    <submittedName>
        <fullName evidence="2">Uncharacterized protein</fullName>
    </submittedName>
</protein>
<feature type="chain" id="PRO_5045435993" evidence="1">
    <location>
        <begin position="21"/>
        <end position="97"/>
    </location>
</feature>
<feature type="signal peptide" evidence="1">
    <location>
        <begin position="1"/>
        <end position="20"/>
    </location>
</feature>
<proteinExistence type="predicted"/>
<organism evidence="2 3">
    <name type="scientific">Bombiscardovia nodaiensis</name>
    <dbReference type="NCBI Taxonomy" id="2932181"/>
    <lineage>
        <taxon>Bacteria</taxon>
        <taxon>Bacillati</taxon>
        <taxon>Actinomycetota</taxon>
        <taxon>Actinomycetes</taxon>
        <taxon>Bifidobacteriales</taxon>
        <taxon>Bifidobacteriaceae</taxon>
        <taxon>Bombiscardovia</taxon>
    </lineage>
</organism>
<dbReference type="Proteomes" id="UP001321766">
    <property type="component" value="Chromosome"/>
</dbReference>
<dbReference type="EMBL" id="AP026798">
    <property type="protein sequence ID" value="BDR52349.1"/>
    <property type="molecule type" value="Genomic_DNA"/>
</dbReference>
<reference evidence="2 3" key="1">
    <citation type="journal article" date="2023" name="Microbiol. Spectr.">
        <title>Symbiosis of Carpenter Bees with Uncharacterized Lactic Acid Bacteria Showing NAD Auxotrophy.</title>
        <authorList>
            <person name="Kawasaki S."/>
            <person name="Ozawa K."/>
            <person name="Mori T."/>
            <person name="Yamamoto A."/>
            <person name="Ito M."/>
            <person name="Ohkuma M."/>
            <person name="Sakamoto M."/>
            <person name="Matsutani M."/>
        </authorList>
    </citation>
    <scope>NUCLEOTIDE SEQUENCE [LARGE SCALE GENOMIC DNA]</scope>
    <source>
        <strain evidence="2 3">Kim37-2</strain>
    </source>
</reference>
<evidence type="ECO:0000313" key="2">
    <source>
        <dbReference type="EMBL" id="BDR52349.1"/>
    </source>
</evidence>
<sequence length="97" mass="9997">MSAVLAVLCLAVFACGSSLAKPTTAHANPPVNAQGFWLTPDMGTPLGGTDVTIGIPDRSGLKFTSMSANDNHFMGIGDDGNIYDNANFPNSIGTPKN</sequence>
<keyword evidence="3" id="KW-1185">Reference proteome</keyword>
<name>A0ABN6S886_9BIFI</name>
<evidence type="ECO:0000256" key="1">
    <source>
        <dbReference type="SAM" id="SignalP"/>
    </source>
</evidence>